<evidence type="ECO:0000259" key="2">
    <source>
        <dbReference type="Pfam" id="PF14703"/>
    </source>
</evidence>
<proteinExistence type="predicted"/>
<dbReference type="InterPro" id="IPR027815">
    <property type="entry name" value="CSC1/OSCA1-like_cyt"/>
</dbReference>
<evidence type="ECO:0000313" key="4">
    <source>
        <dbReference type="Proteomes" id="UP000265520"/>
    </source>
</evidence>
<dbReference type="InterPro" id="IPR045122">
    <property type="entry name" value="Csc1-like"/>
</dbReference>
<evidence type="ECO:0000313" key="3">
    <source>
        <dbReference type="EMBL" id="MCH94042.1"/>
    </source>
</evidence>
<feature type="transmembrane region" description="Helical" evidence="1">
    <location>
        <begin position="202"/>
        <end position="222"/>
    </location>
</feature>
<gene>
    <name evidence="3" type="ORF">A2U01_0014997</name>
</gene>
<keyword evidence="1" id="KW-0812">Transmembrane</keyword>
<reference evidence="3 4" key="1">
    <citation type="journal article" date="2018" name="Front. Plant Sci.">
        <title>Red Clover (Trifolium pratense) and Zigzag Clover (T. medium) - A Picture of Genomic Similarities and Differences.</title>
        <authorList>
            <person name="Dluhosova J."/>
            <person name="Istvanek J."/>
            <person name="Nedelnik J."/>
            <person name="Repkova J."/>
        </authorList>
    </citation>
    <scope>NUCLEOTIDE SEQUENCE [LARGE SCALE GENOMIC DNA]</scope>
    <source>
        <strain evidence="4">cv. 10/8</strain>
        <tissue evidence="3">Leaf</tissue>
    </source>
</reference>
<comment type="caution">
    <text evidence="3">The sequence shown here is derived from an EMBL/GenBank/DDBJ whole genome shotgun (WGS) entry which is preliminary data.</text>
</comment>
<dbReference type="AlphaFoldDB" id="A0A392N392"/>
<keyword evidence="1" id="KW-0472">Membrane</keyword>
<sequence>AYKHVTWLRSEAFKTPDLKPEQFAIVVRDIPPVPEGQTRKEQVDSYFRAIYPETFYRSMIITDNKKVNKIWEELEGFKKKLIRAETVFANSKTTAKPEGTRPTNKTGWLGLIGKKVDSIEYYNEKINELVAKLESEQKITLKEKQQNAAIVFFSNRVVAASAAQSLHAQTVDKWSVFGAPEPCQLLWPNLKIKYFEREVRQYVVYFIVALAILFYMIPITFVS</sequence>
<organism evidence="3 4">
    <name type="scientific">Trifolium medium</name>
    <dbReference type="NCBI Taxonomy" id="97028"/>
    <lineage>
        <taxon>Eukaryota</taxon>
        <taxon>Viridiplantae</taxon>
        <taxon>Streptophyta</taxon>
        <taxon>Embryophyta</taxon>
        <taxon>Tracheophyta</taxon>
        <taxon>Spermatophyta</taxon>
        <taxon>Magnoliopsida</taxon>
        <taxon>eudicotyledons</taxon>
        <taxon>Gunneridae</taxon>
        <taxon>Pentapetalae</taxon>
        <taxon>rosids</taxon>
        <taxon>fabids</taxon>
        <taxon>Fabales</taxon>
        <taxon>Fabaceae</taxon>
        <taxon>Papilionoideae</taxon>
        <taxon>50 kb inversion clade</taxon>
        <taxon>NPAAA clade</taxon>
        <taxon>Hologalegina</taxon>
        <taxon>IRL clade</taxon>
        <taxon>Trifolieae</taxon>
        <taxon>Trifolium</taxon>
    </lineage>
</organism>
<feature type="non-terminal residue" evidence="3">
    <location>
        <position position="1"/>
    </location>
</feature>
<evidence type="ECO:0000256" key="1">
    <source>
        <dbReference type="SAM" id="Phobius"/>
    </source>
</evidence>
<keyword evidence="1" id="KW-1133">Transmembrane helix</keyword>
<accession>A0A392N392</accession>
<dbReference type="GO" id="GO:0005886">
    <property type="term" value="C:plasma membrane"/>
    <property type="evidence" value="ECO:0007669"/>
    <property type="project" value="TreeGrafter"/>
</dbReference>
<dbReference type="EMBL" id="LXQA010026343">
    <property type="protein sequence ID" value="MCH94042.1"/>
    <property type="molecule type" value="Genomic_DNA"/>
</dbReference>
<dbReference type="PANTHER" id="PTHR13018">
    <property type="entry name" value="PROBABLE MEMBRANE PROTEIN DUF221-RELATED"/>
    <property type="match status" value="1"/>
</dbReference>
<name>A0A392N392_9FABA</name>
<dbReference type="PANTHER" id="PTHR13018:SF100">
    <property type="entry name" value="CSC1-LIKE PROTEIN ERD4"/>
    <property type="match status" value="1"/>
</dbReference>
<feature type="domain" description="CSC1/OSCA1-like cytosolic" evidence="2">
    <location>
        <begin position="22"/>
        <end position="189"/>
    </location>
</feature>
<dbReference type="GO" id="GO:0005227">
    <property type="term" value="F:calcium-activated cation channel activity"/>
    <property type="evidence" value="ECO:0007669"/>
    <property type="project" value="InterPro"/>
</dbReference>
<feature type="non-terminal residue" evidence="3">
    <location>
        <position position="223"/>
    </location>
</feature>
<dbReference type="Pfam" id="PF14703">
    <property type="entry name" value="PHM7_cyt"/>
    <property type="match status" value="1"/>
</dbReference>
<protein>
    <submittedName>
        <fullName evidence="3">Early-responsive to dehydration</fullName>
    </submittedName>
</protein>
<keyword evidence="4" id="KW-1185">Reference proteome</keyword>
<dbReference type="Proteomes" id="UP000265520">
    <property type="component" value="Unassembled WGS sequence"/>
</dbReference>